<keyword evidence="5" id="KW-0812">Transmembrane</keyword>
<dbReference type="Pfam" id="PF02495">
    <property type="entry name" value="TGBp3"/>
    <property type="match status" value="1"/>
</dbReference>
<accession>A0AA96HCT3</accession>
<evidence type="ECO:0000256" key="1">
    <source>
        <dbReference type="ARBA" id="ARBA00004625"/>
    </source>
</evidence>
<keyword evidence="8" id="KW-0916">Viral movement protein</keyword>
<keyword evidence="7" id="KW-1133">Transmembrane helix</keyword>
<organism evidence="13">
    <name type="scientific">Mentha arvensis robigovirus 1</name>
    <dbReference type="NCBI Taxonomy" id="3077297"/>
    <lineage>
        <taxon>Viruses</taxon>
        <taxon>Riboviria</taxon>
        <taxon>Orthornavirae</taxon>
        <taxon>Kitrinoviricota</taxon>
        <taxon>Alsuviricetes</taxon>
        <taxon>Tymovirales</taxon>
        <taxon>Betaflexiviridae</taxon>
        <taxon>Quinvirinae</taxon>
        <taxon>Robigovirus</taxon>
    </lineage>
</organism>
<name>A0AA96HCT3_9VIRU</name>
<keyword evidence="4" id="KW-0813">Transport</keyword>
<proteinExistence type="inferred from homology"/>
<protein>
    <recommendedName>
        <fullName evidence="3">Movement protein TGBp3</fullName>
    </recommendedName>
    <alternativeName>
        <fullName evidence="12">Triple gene block 3 protein</fullName>
    </alternativeName>
</protein>
<dbReference type="GO" id="GO:0044167">
    <property type="term" value="C:host cell endoplasmic reticulum membrane"/>
    <property type="evidence" value="ECO:0007669"/>
    <property type="project" value="UniProtKB-SubCell"/>
</dbReference>
<reference evidence="13" key="1">
    <citation type="submission" date="2023-08" db="EMBL/GenBank/DDBJ databases">
        <authorList>
            <person name="Xu Z."/>
            <person name="Weng H."/>
            <person name="Li J."/>
        </authorList>
    </citation>
    <scope>NUCLEOTIDE SEQUENCE</scope>
    <source>
        <strain evidence="13">Dehong</strain>
    </source>
</reference>
<evidence type="ECO:0000256" key="6">
    <source>
        <dbReference type="ARBA" id="ARBA00022870"/>
    </source>
</evidence>
<keyword evidence="10" id="KW-1038">Host endoplasmic reticulum</keyword>
<keyword evidence="6" id="KW-1043">Host membrane</keyword>
<dbReference type="EMBL" id="OR397129">
    <property type="protein sequence ID" value="WNN29047.1"/>
    <property type="molecule type" value="Genomic_RNA"/>
</dbReference>
<dbReference type="InterPro" id="IPR003411">
    <property type="entry name" value="TGBp3"/>
</dbReference>
<evidence type="ECO:0000256" key="2">
    <source>
        <dbReference type="ARBA" id="ARBA00010355"/>
    </source>
</evidence>
<keyword evidence="9" id="KW-0472">Membrane</keyword>
<evidence type="ECO:0000256" key="9">
    <source>
        <dbReference type="ARBA" id="ARBA00023136"/>
    </source>
</evidence>
<comment type="function">
    <text evidence="11">Plays a role in viral cell-to-cell propagation, by facilitating genome transport to neighboring plant cells through plasmosdesmata. May induce the formation of granular vesicles derived from the Endoplasmic reticulum, which align on actin filaments.</text>
</comment>
<comment type="subcellular location">
    <subcellularLocation>
        <location evidence="1">Host endoplasmic reticulum membrane</location>
    </subcellularLocation>
</comment>
<evidence type="ECO:0000256" key="3">
    <source>
        <dbReference type="ARBA" id="ARBA00013812"/>
    </source>
</evidence>
<evidence type="ECO:0000256" key="12">
    <source>
        <dbReference type="ARBA" id="ARBA00033148"/>
    </source>
</evidence>
<evidence type="ECO:0000256" key="7">
    <source>
        <dbReference type="ARBA" id="ARBA00022989"/>
    </source>
</evidence>
<evidence type="ECO:0000256" key="5">
    <source>
        <dbReference type="ARBA" id="ARBA00022692"/>
    </source>
</evidence>
<sequence length="68" mass="7584">MYLTSFLALLSTLFITLVVIEFTKDKSNECLVYIDGSKAYVKNCPIDDNLVNLVKSLKPHAHVLGLGR</sequence>
<evidence type="ECO:0000256" key="8">
    <source>
        <dbReference type="ARBA" id="ARBA00023031"/>
    </source>
</evidence>
<dbReference type="GO" id="GO:0046740">
    <property type="term" value="P:transport of virus in host, cell to cell"/>
    <property type="evidence" value="ECO:0007669"/>
    <property type="project" value="UniProtKB-KW"/>
</dbReference>
<evidence type="ECO:0000256" key="4">
    <source>
        <dbReference type="ARBA" id="ARBA00022448"/>
    </source>
</evidence>
<evidence type="ECO:0000256" key="10">
    <source>
        <dbReference type="ARBA" id="ARBA00023184"/>
    </source>
</evidence>
<evidence type="ECO:0000313" key="13">
    <source>
        <dbReference type="EMBL" id="WNN29047.1"/>
    </source>
</evidence>
<comment type="similarity">
    <text evidence="2">Belongs to the Tymovirales TGBp3 protein family.</text>
</comment>
<evidence type="ECO:0000256" key="11">
    <source>
        <dbReference type="ARBA" id="ARBA00025270"/>
    </source>
</evidence>